<sequence>MLADRIAKGLSERFKIPPPPTIAANLVGKTQIAFSRFQNLEPKRENNLAGGVEDAFSFCSSITATRFSRVSIAGRVQSVLQSPGEAYLFDMTARTEISLDEKFDNIRFYIPRASIDEMSYEKGIRRIGGLHSKYFGQQDQILHRLAQVLLPAIENSTEVTTAFVEYIALATFDHIIYTYGGSPRGNQISGGLSPWQLRRVCDFIEDHLSDDPSIVAMASECGLSMGYFSRAFRSSTGMTPHQWIIHRRITRAKSLIPDPSLTLAEVAILCGFVDQSHLGRSFVRATGVTPAQWRRERLPGK</sequence>
<name>A0A964E399_9PROT</name>
<dbReference type="SMART" id="SM00342">
    <property type="entry name" value="HTH_ARAC"/>
    <property type="match status" value="1"/>
</dbReference>
<feature type="domain" description="HTH araC/xylS-type" evidence="4">
    <location>
        <begin position="198"/>
        <end position="296"/>
    </location>
</feature>
<keyword evidence="6" id="KW-1185">Reference proteome</keyword>
<reference evidence="5 6" key="1">
    <citation type="journal article" date="2021" name="Microorganisms">
        <title>Acidisoma silvae sp. nov. and Acidisomacellulosilytica sp. nov., Two Acidophilic Bacteria Isolated from Decaying Wood, Hydrolyzing Cellulose and Producing Poly-3-hydroxybutyrate.</title>
        <authorList>
            <person name="Mieszkin S."/>
            <person name="Pouder E."/>
            <person name="Uroz S."/>
            <person name="Simon-Colin C."/>
            <person name="Alain K."/>
        </authorList>
    </citation>
    <scope>NUCLEOTIDE SEQUENCE [LARGE SCALE GENOMIC DNA]</scope>
    <source>
        <strain evidence="5 6">HW T5.17</strain>
    </source>
</reference>
<accession>A0A964E399</accession>
<dbReference type="InterPro" id="IPR018062">
    <property type="entry name" value="HTH_AraC-typ_CS"/>
</dbReference>
<keyword evidence="1" id="KW-0805">Transcription regulation</keyword>
<dbReference type="InterPro" id="IPR018060">
    <property type="entry name" value="HTH_AraC"/>
</dbReference>
<evidence type="ECO:0000259" key="4">
    <source>
        <dbReference type="PROSITE" id="PS01124"/>
    </source>
</evidence>
<keyword evidence="3" id="KW-0804">Transcription</keyword>
<proteinExistence type="predicted"/>
<dbReference type="GO" id="GO:0043565">
    <property type="term" value="F:sequence-specific DNA binding"/>
    <property type="evidence" value="ECO:0007669"/>
    <property type="project" value="InterPro"/>
</dbReference>
<evidence type="ECO:0000256" key="1">
    <source>
        <dbReference type="ARBA" id="ARBA00023015"/>
    </source>
</evidence>
<dbReference type="PANTHER" id="PTHR46796">
    <property type="entry name" value="HTH-TYPE TRANSCRIPTIONAL ACTIVATOR RHAS-RELATED"/>
    <property type="match status" value="1"/>
</dbReference>
<keyword evidence="2" id="KW-0238">DNA-binding</keyword>
<comment type="caution">
    <text evidence="5">The sequence shown here is derived from an EMBL/GenBank/DDBJ whole genome shotgun (WGS) entry which is preliminary data.</text>
</comment>
<dbReference type="Gene3D" id="1.10.10.60">
    <property type="entry name" value="Homeodomain-like"/>
    <property type="match status" value="2"/>
</dbReference>
<evidence type="ECO:0000256" key="2">
    <source>
        <dbReference type="ARBA" id="ARBA00023125"/>
    </source>
</evidence>
<evidence type="ECO:0000313" key="6">
    <source>
        <dbReference type="Proteomes" id="UP000721844"/>
    </source>
</evidence>
<dbReference type="GO" id="GO:0003700">
    <property type="term" value="F:DNA-binding transcription factor activity"/>
    <property type="evidence" value="ECO:0007669"/>
    <property type="project" value="InterPro"/>
</dbReference>
<dbReference type="InterPro" id="IPR050204">
    <property type="entry name" value="AraC_XylS_family_regulators"/>
</dbReference>
<dbReference type="RefSeq" id="WP_227306261.1">
    <property type="nucleotide sequence ID" value="NZ_JAESVA010000002.1"/>
</dbReference>
<dbReference type="Proteomes" id="UP000721844">
    <property type="component" value="Unassembled WGS sequence"/>
</dbReference>
<dbReference type="SUPFAM" id="SSF46689">
    <property type="entry name" value="Homeodomain-like"/>
    <property type="match status" value="2"/>
</dbReference>
<dbReference type="PANTHER" id="PTHR46796:SF14">
    <property type="entry name" value="TRANSCRIPTIONAL REGULATORY PROTEIN"/>
    <property type="match status" value="1"/>
</dbReference>
<gene>
    <name evidence="5" type="ORF">ACELLULO517_05255</name>
</gene>
<dbReference type="Pfam" id="PF12833">
    <property type="entry name" value="HTH_18"/>
    <property type="match status" value="1"/>
</dbReference>
<organism evidence="5 6">
    <name type="scientific">Acidisoma cellulosilyticum</name>
    <dbReference type="NCBI Taxonomy" id="2802395"/>
    <lineage>
        <taxon>Bacteria</taxon>
        <taxon>Pseudomonadati</taxon>
        <taxon>Pseudomonadota</taxon>
        <taxon>Alphaproteobacteria</taxon>
        <taxon>Acetobacterales</taxon>
        <taxon>Acidocellaceae</taxon>
        <taxon>Acidisoma</taxon>
    </lineage>
</organism>
<evidence type="ECO:0000313" key="5">
    <source>
        <dbReference type="EMBL" id="MCB8879633.1"/>
    </source>
</evidence>
<dbReference type="PROSITE" id="PS01124">
    <property type="entry name" value="HTH_ARAC_FAMILY_2"/>
    <property type="match status" value="1"/>
</dbReference>
<dbReference type="InterPro" id="IPR009057">
    <property type="entry name" value="Homeodomain-like_sf"/>
</dbReference>
<evidence type="ECO:0000256" key="3">
    <source>
        <dbReference type="ARBA" id="ARBA00023163"/>
    </source>
</evidence>
<protein>
    <submittedName>
        <fullName evidence="5">Helix-turn-helix transcriptional regulator</fullName>
    </submittedName>
</protein>
<dbReference type="EMBL" id="JAESVA010000002">
    <property type="protein sequence ID" value="MCB8879633.1"/>
    <property type="molecule type" value="Genomic_DNA"/>
</dbReference>
<dbReference type="PROSITE" id="PS00041">
    <property type="entry name" value="HTH_ARAC_FAMILY_1"/>
    <property type="match status" value="1"/>
</dbReference>
<dbReference type="AlphaFoldDB" id="A0A964E399"/>